<dbReference type="RefSeq" id="WP_259543728.1">
    <property type="nucleotide sequence ID" value="NZ_JANLCJ010000630.1"/>
</dbReference>
<comment type="caution">
    <text evidence="1">The sequence shown here is derived from an EMBL/GenBank/DDBJ whole genome shotgun (WGS) entry which is preliminary data.</text>
</comment>
<dbReference type="EMBL" id="JANLCJ010000630">
    <property type="protein sequence ID" value="MCS5737357.1"/>
    <property type="molecule type" value="Genomic_DNA"/>
</dbReference>
<name>A0ABT2HBR0_9MICO</name>
<evidence type="ECO:0000313" key="2">
    <source>
        <dbReference type="Proteomes" id="UP001165586"/>
    </source>
</evidence>
<sequence>IKSASGIIAEMRVAAPLFEAEIRPLKAEVRELTRAPATPENCKAISKKAKRLNVLRGLITQVQTDLTNFRKAIRTDRDNLKVVLEGLREFYTQNPDADPAKLAECQKD</sequence>
<organism evidence="1 2">
    <name type="scientific">Herbiconiux daphne</name>
    <dbReference type="NCBI Taxonomy" id="2970914"/>
    <lineage>
        <taxon>Bacteria</taxon>
        <taxon>Bacillati</taxon>
        <taxon>Actinomycetota</taxon>
        <taxon>Actinomycetes</taxon>
        <taxon>Micrococcales</taxon>
        <taxon>Microbacteriaceae</taxon>
        <taxon>Herbiconiux</taxon>
    </lineage>
</organism>
<evidence type="ECO:0000313" key="1">
    <source>
        <dbReference type="EMBL" id="MCS5737357.1"/>
    </source>
</evidence>
<dbReference type="Proteomes" id="UP001165586">
    <property type="component" value="Unassembled WGS sequence"/>
</dbReference>
<keyword evidence="2" id="KW-1185">Reference proteome</keyword>
<proteinExistence type="predicted"/>
<feature type="non-terminal residue" evidence="1">
    <location>
        <position position="1"/>
    </location>
</feature>
<protein>
    <submittedName>
        <fullName evidence="1">Uncharacterized protein</fullName>
    </submittedName>
</protein>
<accession>A0ABT2HBR0</accession>
<gene>
    <name evidence="1" type="ORF">N1032_26860</name>
</gene>
<reference evidence="1" key="1">
    <citation type="submission" date="2022-08" db="EMBL/GenBank/DDBJ databases">
        <authorList>
            <person name="Deng Y."/>
            <person name="Han X.-F."/>
            <person name="Zhang Y.-Q."/>
        </authorList>
    </citation>
    <scope>NUCLEOTIDE SEQUENCE</scope>
    <source>
        <strain evidence="1">CPCC 203386</strain>
    </source>
</reference>